<feature type="domain" description="GTP cyclohydrolase I" evidence="4">
    <location>
        <begin position="128"/>
        <end position="241"/>
    </location>
</feature>
<dbReference type="Gene3D" id="1.10.286.10">
    <property type="match status" value="1"/>
</dbReference>
<protein>
    <recommendedName>
        <fullName evidence="2">GTP cyclohydrolase I</fullName>
        <ecNumber evidence="2">3.5.4.16</ecNumber>
    </recommendedName>
</protein>
<dbReference type="PANTHER" id="PTHR11109:SF7">
    <property type="entry name" value="GTP CYCLOHYDROLASE 1"/>
    <property type="match status" value="1"/>
</dbReference>
<reference evidence="5" key="1">
    <citation type="journal article" date="2014" name="Front. Microbiol.">
        <title>High frequency of phylogenetically diverse reductive dehalogenase-homologous genes in deep subseafloor sedimentary metagenomes.</title>
        <authorList>
            <person name="Kawai M."/>
            <person name="Futagami T."/>
            <person name="Toyoda A."/>
            <person name="Takaki Y."/>
            <person name="Nishi S."/>
            <person name="Hori S."/>
            <person name="Arai W."/>
            <person name="Tsubouchi T."/>
            <person name="Morono Y."/>
            <person name="Uchiyama I."/>
            <person name="Ito T."/>
            <person name="Fujiyama A."/>
            <person name="Inagaki F."/>
            <person name="Takami H."/>
        </authorList>
    </citation>
    <scope>NUCLEOTIDE SEQUENCE</scope>
    <source>
        <strain evidence="5">Expedition CK06-06</strain>
    </source>
</reference>
<evidence type="ECO:0000259" key="4">
    <source>
        <dbReference type="Pfam" id="PF01227"/>
    </source>
</evidence>
<dbReference type="SUPFAM" id="SSF55620">
    <property type="entry name" value="Tetrahydrobiopterin biosynthesis enzymes-like"/>
    <property type="match status" value="1"/>
</dbReference>
<gene>
    <name evidence="5" type="ORF">S01H1_73648</name>
</gene>
<proteinExistence type="predicted"/>
<keyword evidence="3" id="KW-0378">Hydrolase</keyword>
<dbReference type="GO" id="GO:0008270">
    <property type="term" value="F:zinc ion binding"/>
    <property type="evidence" value="ECO:0007669"/>
    <property type="project" value="TreeGrafter"/>
</dbReference>
<evidence type="ECO:0000256" key="1">
    <source>
        <dbReference type="ARBA" id="ARBA00005080"/>
    </source>
</evidence>
<dbReference type="SUPFAM" id="SSF53271">
    <property type="entry name" value="PRTase-like"/>
    <property type="match status" value="1"/>
</dbReference>
<dbReference type="UniPathway" id="UPA00848">
    <property type="reaction ID" value="UER00151"/>
</dbReference>
<dbReference type="GO" id="GO:0006729">
    <property type="term" value="P:tetrahydrobiopterin biosynthetic process"/>
    <property type="evidence" value="ECO:0007669"/>
    <property type="project" value="TreeGrafter"/>
</dbReference>
<dbReference type="InterPro" id="IPR043133">
    <property type="entry name" value="GTP-CH-I_C/QueF"/>
</dbReference>
<dbReference type="InterPro" id="IPR043134">
    <property type="entry name" value="GTP-CH-I_N"/>
</dbReference>
<dbReference type="GO" id="GO:0046654">
    <property type="term" value="P:tetrahydrofolate biosynthetic process"/>
    <property type="evidence" value="ECO:0007669"/>
    <property type="project" value="InterPro"/>
</dbReference>
<organism evidence="5">
    <name type="scientific">marine sediment metagenome</name>
    <dbReference type="NCBI Taxonomy" id="412755"/>
    <lineage>
        <taxon>unclassified sequences</taxon>
        <taxon>metagenomes</taxon>
        <taxon>ecological metagenomes</taxon>
    </lineage>
</organism>
<dbReference type="AlphaFoldDB" id="X0WI18"/>
<comment type="pathway">
    <text evidence="1">Cofactor biosynthesis; 7,8-dihydroneopterin triphosphate biosynthesis; 7,8-dihydroneopterin triphosphate from GTP: step 1/1.</text>
</comment>
<dbReference type="GO" id="GO:0003934">
    <property type="term" value="F:GTP cyclohydrolase I activity"/>
    <property type="evidence" value="ECO:0007669"/>
    <property type="project" value="UniProtKB-EC"/>
</dbReference>
<dbReference type="Pfam" id="PF01227">
    <property type="entry name" value="GTP_cyclohydroI"/>
    <property type="match status" value="1"/>
</dbReference>
<dbReference type="InterPro" id="IPR018234">
    <property type="entry name" value="GTP_CycHdrlase_I_CS"/>
</dbReference>
<feature type="non-terminal residue" evidence="5">
    <location>
        <position position="1"/>
    </location>
</feature>
<dbReference type="GO" id="GO:0005737">
    <property type="term" value="C:cytoplasm"/>
    <property type="evidence" value="ECO:0007669"/>
    <property type="project" value="TreeGrafter"/>
</dbReference>
<dbReference type="Gene3D" id="3.40.50.2020">
    <property type="match status" value="1"/>
</dbReference>
<dbReference type="PANTHER" id="PTHR11109">
    <property type="entry name" value="GTP CYCLOHYDROLASE I"/>
    <property type="match status" value="1"/>
</dbReference>
<name>X0WI18_9ZZZZ</name>
<evidence type="ECO:0000256" key="3">
    <source>
        <dbReference type="ARBA" id="ARBA00022801"/>
    </source>
</evidence>
<dbReference type="CDD" id="cd06223">
    <property type="entry name" value="PRTases_typeI"/>
    <property type="match status" value="1"/>
</dbReference>
<dbReference type="GO" id="GO:0005525">
    <property type="term" value="F:GTP binding"/>
    <property type="evidence" value="ECO:0007669"/>
    <property type="project" value="TreeGrafter"/>
</dbReference>
<evidence type="ECO:0000256" key="2">
    <source>
        <dbReference type="ARBA" id="ARBA00012715"/>
    </source>
</evidence>
<evidence type="ECO:0000313" key="5">
    <source>
        <dbReference type="EMBL" id="GAG30604.1"/>
    </source>
</evidence>
<dbReference type="InterPro" id="IPR001474">
    <property type="entry name" value="GTP_CycHdrlase_I"/>
</dbReference>
<dbReference type="PROSITE" id="PS00859">
    <property type="entry name" value="GTP_CYCLOHYDROL_1_1"/>
    <property type="match status" value="1"/>
</dbReference>
<sequence>KGRISVLANKLIQAGNPPSMVVGVSRGGIVPGLLLRNCLSSHYPTGFKVVDPFTEGALKQFAGTRIVLVDDIYDSGATSHFFTELAMLHEVRMLQFFILDKREMAEEERALWYVFPWETAQDEAGGRQQATATLLRSLGEDPLREGLKDTPKRVDKMWDELAAGYGQRPKEILKTTFAAGEYDEMIILKDIEFFSTCEHHMLPFYGKVHFGYLPDKGLVGISKVARLVECFSRRLQIQERM</sequence>
<dbReference type="EMBL" id="BARS01049220">
    <property type="protein sequence ID" value="GAG30604.1"/>
    <property type="molecule type" value="Genomic_DNA"/>
</dbReference>
<dbReference type="InterPro" id="IPR020602">
    <property type="entry name" value="GTP_CycHdrlase_I_dom"/>
</dbReference>
<dbReference type="EC" id="3.5.4.16" evidence="2"/>
<feature type="non-terminal residue" evidence="5">
    <location>
        <position position="241"/>
    </location>
</feature>
<dbReference type="InterPro" id="IPR029057">
    <property type="entry name" value="PRTase-like"/>
</dbReference>
<dbReference type="InterPro" id="IPR000836">
    <property type="entry name" value="PRTase_dom"/>
</dbReference>
<comment type="caution">
    <text evidence="5">The sequence shown here is derived from an EMBL/GenBank/DDBJ whole genome shotgun (WGS) entry which is preliminary data.</text>
</comment>
<dbReference type="Gene3D" id="3.30.1130.10">
    <property type="match status" value="1"/>
</dbReference>
<accession>X0WI18</accession>